<gene>
    <name evidence="1" type="ORF">A1O9_12051</name>
</gene>
<dbReference type="HOGENOM" id="CLU_563992_0_0_1"/>
<proteinExistence type="predicted"/>
<evidence type="ECO:0008006" key="3">
    <source>
        <dbReference type="Google" id="ProtNLM"/>
    </source>
</evidence>
<protein>
    <recommendedName>
        <fullName evidence="3">Arrestin-like N-terminal domain-containing protein</fullName>
    </recommendedName>
</protein>
<dbReference type="Gene3D" id="2.60.40.640">
    <property type="match status" value="1"/>
</dbReference>
<evidence type="ECO:0000313" key="2">
    <source>
        <dbReference type="Proteomes" id="UP000027920"/>
    </source>
</evidence>
<organism evidence="1 2">
    <name type="scientific">Exophiala aquamarina CBS 119918</name>
    <dbReference type="NCBI Taxonomy" id="1182545"/>
    <lineage>
        <taxon>Eukaryota</taxon>
        <taxon>Fungi</taxon>
        <taxon>Dikarya</taxon>
        <taxon>Ascomycota</taxon>
        <taxon>Pezizomycotina</taxon>
        <taxon>Eurotiomycetes</taxon>
        <taxon>Chaetothyriomycetidae</taxon>
        <taxon>Chaetothyriales</taxon>
        <taxon>Herpotrichiellaceae</taxon>
        <taxon>Exophiala</taxon>
    </lineage>
</organism>
<keyword evidence="2" id="KW-1185">Reference proteome</keyword>
<dbReference type="AlphaFoldDB" id="A0A072NWR5"/>
<reference evidence="1 2" key="1">
    <citation type="submission" date="2013-03" db="EMBL/GenBank/DDBJ databases">
        <title>The Genome Sequence of Exophiala aquamarina CBS 119918.</title>
        <authorList>
            <consortium name="The Broad Institute Genomics Platform"/>
            <person name="Cuomo C."/>
            <person name="de Hoog S."/>
            <person name="Gorbushina A."/>
            <person name="Walker B."/>
            <person name="Young S.K."/>
            <person name="Zeng Q."/>
            <person name="Gargeya S."/>
            <person name="Fitzgerald M."/>
            <person name="Haas B."/>
            <person name="Abouelleil A."/>
            <person name="Allen A.W."/>
            <person name="Alvarado L."/>
            <person name="Arachchi H.M."/>
            <person name="Berlin A.M."/>
            <person name="Chapman S.B."/>
            <person name="Gainer-Dewar J."/>
            <person name="Goldberg J."/>
            <person name="Griggs A."/>
            <person name="Gujja S."/>
            <person name="Hansen M."/>
            <person name="Howarth C."/>
            <person name="Imamovic A."/>
            <person name="Ireland A."/>
            <person name="Larimer J."/>
            <person name="McCowan C."/>
            <person name="Murphy C."/>
            <person name="Pearson M."/>
            <person name="Poon T.W."/>
            <person name="Priest M."/>
            <person name="Roberts A."/>
            <person name="Saif S."/>
            <person name="Shea T."/>
            <person name="Sisk P."/>
            <person name="Sykes S."/>
            <person name="Wortman J."/>
            <person name="Nusbaum C."/>
            <person name="Birren B."/>
        </authorList>
    </citation>
    <scope>NUCLEOTIDE SEQUENCE [LARGE SCALE GENOMIC DNA]</scope>
    <source>
        <strain evidence="1 2">CBS 119918</strain>
    </source>
</reference>
<dbReference type="InterPro" id="IPR014756">
    <property type="entry name" value="Ig_E-set"/>
</dbReference>
<dbReference type="InterPro" id="IPR014752">
    <property type="entry name" value="Arrestin-like_C"/>
</dbReference>
<name>A0A072NWR5_9EURO</name>
<dbReference type="GeneID" id="25286946"/>
<dbReference type="OrthoDB" id="4120135at2759"/>
<dbReference type="SUPFAM" id="SSF81296">
    <property type="entry name" value="E set domains"/>
    <property type="match status" value="1"/>
</dbReference>
<sequence>MALSISLSHNDRTQFTPGSMVLGVVKLTNYEDQIIDSCKMDFRGQSNAFLSQNYSDIGSSRADVVSKTYLFSRHLDLYSGEGLHHKGTHLWPFAFRIPLFAAPRLVPPGSKELFYPKSRWRGDFVVERHKAHPLPPSMQERGKFACNVRYTLEAVLSYRVSGATKGKKLQASYSIPVQNLEMSPRISAGDEWIYMIHRHTLSCAIVDSSHQHFLRHLRIFPWKDKHLKPEVKLCVSVLLPKEIVIKERQTLSVPVACTMEQPSEADGPKPRVVEQDLDLVVHSFSLSLFRHTEVRAGCHHSSSVRKIFIRKGTCIVPVSRTSSSDPNGAENSPNPIVNLSNIVDLSIPRQSLAPDFSTYNIARFHTIEMRFSLIYGGKKNKFALRNVPMRVIPQSEGELESRLNEGVEPDDEFGCDLVGIQWRDYRGTAGASGCDPLGLASDFDDDLCPAIPPPTYTV</sequence>
<dbReference type="RefSeq" id="XP_013254651.1">
    <property type="nucleotide sequence ID" value="XM_013399197.1"/>
</dbReference>
<accession>A0A072NWR5</accession>
<dbReference type="VEuPathDB" id="FungiDB:A1O9_12051"/>
<evidence type="ECO:0000313" key="1">
    <source>
        <dbReference type="EMBL" id="KEF52061.1"/>
    </source>
</evidence>
<comment type="caution">
    <text evidence="1">The sequence shown here is derived from an EMBL/GenBank/DDBJ whole genome shotgun (WGS) entry which is preliminary data.</text>
</comment>
<dbReference type="Proteomes" id="UP000027920">
    <property type="component" value="Unassembled WGS sequence"/>
</dbReference>
<dbReference type="EMBL" id="AMGV01000020">
    <property type="protein sequence ID" value="KEF52061.1"/>
    <property type="molecule type" value="Genomic_DNA"/>
</dbReference>